<evidence type="ECO:0000259" key="2">
    <source>
        <dbReference type="Pfam" id="PF08341"/>
    </source>
</evidence>
<dbReference type="Pfam" id="PF24547">
    <property type="entry name" value="DUF7601"/>
    <property type="match status" value="1"/>
</dbReference>
<dbReference type="NCBIfam" id="NF012162">
    <property type="entry name" value="surf_Nterm_1"/>
    <property type="match status" value="1"/>
</dbReference>
<dbReference type="AlphaFoldDB" id="A0A9X8T009"/>
<organism evidence="5 6">
    <name type="scientific">Streptococcus dysgalactiae subsp. equisimilis</name>
    <name type="common">Streptococcus equisimilis</name>
    <dbReference type="NCBI Taxonomy" id="119602"/>
    <lineage>
        <taxon>Bacteria</taxon>
        <taxon>Bacillati</taxon>
        <taxon>Bacillota</taxon>
        <taxon>Bacilli</taxon>
        <taxon>Lactobacillales</taxon>
        <taxon>Streptococcaceae</taxon>
        <taxon>Streptococcus</taxon>
    </lineage>
</organism>
<dbReference type="NCBIfam" id="TIGR03934">
    <property type="entry name" value="TQXA_dom"/>
    <property type="match status" value="1"/>
</dbReference>
<dbReference type="Gene3D" id="2.60.40.10">
    <property type="entry name" value="Immunoglobulins"/>
    <property type="match status" value="1"/>
</dbReference>
<feature type="domain" description="Thioester" evidence="2">
    <location>
        <begin position="175"/>
        <end position="277"/>
    </location>
</feature>
<evidence type="ECO:0000256" key="1">
    <source>
        <dbReference type="SAM" id="Phobius"/>
    </source>
</evidence>
<keyword evidence="1" id="KW-0472">Membrane</keyword>
<dbReference type="InterPro" id="IPR023849">
    <property type="entry name" value="TQXA_dom"/>
</dbReference>
<accession>A0A9X8T009</accession>
<evidence type="ECO:0000259" key="3">
    <source>
        <dbReference type="Pfam" id="PF17802"/>
    </source>
</evidence>
<dbReference type="Proteomes" id="UP000249571">
    <property type="component" value="Chromosome 1"/>
</dbReference>
<feature type="transmembrane region" description="Helical" evidence="1">
    <location>
        <begin position="478"/>
        <end position="498"/>
    </location>
</feature>
<keyword evidence="5" id="KW-0176">Collagen</keyword>
<dbReference type="InterPro" id="IPR013552">
    <property type="entry name" value="Thioester_dom"/>
</dbReference>
<name>A0A9X8T009_STREQ</name>
<protein>
    <submittedName>
        <fullName evidence="5">Collagen binding protein</fullName>
    </submittedName>
</protein>
<dbReference type="EMBL" id="LS483361">
    <property type="protein sequence ID" value="SQF67578.1"/>
    <property type="molecule type" value="Genomic_DNA"/>
</dbReference>
<keyword evidence="1" id="KW-1133">Transmembrane helix</keyword>
<feature type="domain" description="SpaA-like prealbumin fold" evidence="3">
    <location>
        <begin position="51"/>
        <end position="120"/>
    </location>
</feature>
<reference evidence="5 6" key="1">
    <citation type="submission" date="2018-06" db="EMBL/GenBank/DDBJ databases">
        <authorList>
            <consortium name="Pathogen Informatics"/>
            <person name="Doyle S."/>
        </authorList>
    </citation>
    <scope>NUCLEOTIDE SEQUENCE [LARGE SCALE GENOMIC DNA]</scope>
    <source>
        <strain evidence="5 6">NCTC6179</strain>
    </source>
</reference>
<dbReference type="Pfam" id="PF08341">
    <property type="entry name" value="TED"/>
    <property type="match status" value="1"/>
</dbReference>
<evidence type="ECO:0000313" key="5">
    <source>
        <dbReference type="EMBL" id="SQF67578.1"/>
    </source>
</evidence>
<dbReference type="InterPro" id="IPR041033">
    <property type="entry name" value="SpaA_PFL_dom_1"/>
</dbReference>
<gene>
    <name evidence="5" type="ORF">NCTC6179_01783</name>
</gene>
<keyword evidence="1" id="KW-0812">Transmembrane</keyword>
<evidence type="ECO:0000313" key="6">
    <source>
        <dbReference type="Proteomes" id="UP000249571"/>
    </source>
</evidence>
<dbReference type="RefSeq" id="WP_111717409.1">
    <property type="nucleotide sequence ID" value="NZ_LR134316.1"/>
</dbReference>
<proteinExistence type="predicted"/>
<dbReference type="Gene3D" id="2.60.40.1140">
    <property type="entry name" value="Collagen-binding surface protein Cna, B-type domain"/>
    <property type="match status" value="1"/>
</dbReference>
<sequence length="502" mass="55767">MIQKSVIAYIKLIFILGILLNFVGEMLHSNTVLAEDTSKTTVIVRKYKEGDYSKLLEGATLSVESTDGGGFSKEFRSDGIGEKLELPNGTYTLREVSPPPGYAVADPITFKVENGTVFIKKNEQFVENRDKETVSPYSAEAYTDREESSTFVSRDGSIKSYGKFYYAKSTNGPEVVYCFNADLHEPPESYDQGDYIEPNYDGKQVTYTRLEANELIKYAKTPRPQDNATLVRNIKKVIEMGYNGRNSYKGLTALEFRAATQLAIYYFTDSAPIDSSKKYHEFELFREEVFDAAREIVAFAKENGESKISDLDFLVPNDNAYQSLIGTSYHEDELVDVIRMEDKEGSVQPSTHQLTVSKTVSGLAGDKGKSFEFSITLKNAQGQPLTGDIPTDKGTIQLVNGVGSFTLTDGQTLTLKDLPDGYSYDITETNADGYTVLVDGQIKTDAKISATAVNDDVKVAFENRKDEVVPTGLRTTTWTYLSLLLVVVSGLGAWSYLFRKKV</sequence>
<evidence type="ECO:0000259" key="4">
    <source>
        <dbReference type="Pfam" id="PF24547"/>
    </source>
</evidence>
<dbReference type="Gene3D" id="2.30.30.670">
    <property type="entry name" value="Thioester domain"/>
    <property type="match status" value="2"/>
</dbReference>
<dbReference type="InterPro" id="IPR013783">
    <property type="entry name" value="Ig-like_fold"/>
</dbReference>
<dbReference type="Pfam" id="PF17802">
    <property type="entry name" value="SpaA"/>
    <property type="match status" value="1"/>
</dbReference>
<feature type="domain" description="DUF7601" evidence="4">
    <location>
        <begin position="352"/>
        <end position="464"/>
    </location>
</feature>
<dbReference type="InterPro" id="IPR055382">
    <property type="entry name" value="DUF7601"/>
</dbReference>